<comment type="caution">
    <text evidence="2">The sequence shown here is derived from an EMBL/GenBank/DDBJ whole genome shotgun (WGS) entry which is preliminary data.</text>
</comment>
<dbReference type="InterPro" id="IPR013324">
    <property type="entry name" value="RNA_pol_sigma_r3/r4-like"/>
</dbReference>
<sequence>MEQIFKGGRYRSSTHSHSLSLATIARITRTPSSNGQPARIFYFLLELSTRERQCYILHMANGWSLTEVAAELQITKWSAQQYVDRAKEKIKSKNF</sequence>
<organism evidence="2 3">
    <name type="scientific">Paenibacillus eucommiae</name>
    <dbReference type="NCBI Taxonomy" id="1355755"/>
    <lineage>
        <taxon>Bacteria</taxon>
        <taxon>Bacillati</taxon>
        <taxon>Bacillota</taxon>
        <taxon>Bacilli</taxon>
        <taxon>Bacillales</taxon>
        <taxon>Paenibacillaceae</taxon>
        <taxon>Paenibacillus</taxon>
    </lineage>
</organism>
<dbReference type="EMBL" id="JAGGLB010000034">
    <property type="protein sequence ID" value="MBP1995450.1"/>
    <property type="molecule type" value="Genomic_DNA"/>
</dbReference>
<gene>
    <name evidence="2" type="ORF">J2Z66_007092</name>
</gene>
<evidence type="ECO:0000259" key="1">
    <source>
        <dbReference type="Pfam" id="PF08281"/>
    </source>
</evidence>
<evidence type="ECO:0000313" key="3">
    <source>
        <dbReference type="Proteomes" id="UP001519287"/>
    </source>
</evidence>
<evidence type="ECO:0000313" key="2">
    <source>
        <dbReference type="EMBL" id="MBP1995450.1"/>
    </source>
</evidence>
<keyword evidence="3" id="KW-1185">Reference proteome</keyword>
<dbReference type="SUPFAM" id="SSF88659">
    <property type="entry name" value="Sigma3 and sigma4 domains of RNA polymerase sigma factors"/>
    <property type="match status" value="1"/>
</dbReference>
<dbReference type="Pfam" id="PF08281">
    <property type="entry name" value="Sigma70_r4_2"/>
    <property type="match status" value="1"/>
</dbReference>
<reference evidence="2 3" key="1">
    <citation type="submission" date="2021-03" db="EMBL/GenBank/DDBJ databases">
        <title>Genomic Encyclopedia of Type Strains, Phase IV (KMG-IV): sequencing the most valuable type-strain genomes for metagenomic binning, comparative biology and taxonomic classification.</title>
        <authorList>
            <person name="Goeker M."/>
        </authorList>
    </citation>
    <scope>NUCLEOTIDE SEQUENCE [LARGE SCALE GENOMIC DNA]</scope>
    <source>
        <strain evidence="2 3">DSM 26048</strain>
    </source>
</reference>
<keyword evidence="2" id="KW-0240">DNA-directed RNA polymerase</keyword>
<dbReference type="RefSeq" id="WP_245376060.1">
    <property type="nucleotide sequence ID" value="NZ_JAGGLB010000034.1"/>
</dbReference>
<protein>
    <submittedName>
        <fullName evidence="2">DNA-directed RNA polymerase specialized sigma24 family protein</fullName>
    </submittedName>
</protein>
<dbReference type="Gene3D" id="1.10.10.10">
    <property type="entry name" value="Winged helix-like DNA-binding domain superfamily/Winged helix DNA-binding domain"/>
    <property type="match status" value="1"/>
</dbReference>
<dbReference type="InterPro" id="IPR036388">
    <property type="entry name" value="WH-like_DNA-bd_sf"/>
</dbReference>
<keyword evidence="2" id="KW-0804">Transcription</keyword>
<dbReference type="GO" id="GO:0000428">
    <property type="term" value="C:DNA-directed RNA polymerase complex"/>
    <property type="evidence" value="ECO:0007669"/>
    <property type="project" value="UniProtKB-KW"/>
</dbReference>
<feature type="domain" description="RNA polymerase sigma factor 70 region 4 type 2" evidence="1">
    <location>
        <begin position="44"/>
        <end position="90"/>
    </location>
</feature>
<proteinExistence type="predicted"/>
<name>A0ABS4J6I5_9BACL</name>
<accession>A0ABS4J6I5</accession>
<dbReference type="InterPro" id="IPR013249">
    <property type="entry name" value="RNA_pol_sigma70_r4_t2"/>
</dbReference>
<dbReference type="Proteomes" id="UP001519287">
    <property type="component" value="Unassembled WGS sequence"/>
</dbReference>